<dbReference type="AlphaFoldDB" id="A0A815K9H9"/>
<accession>A0A815K9H9</accession>
<dbReference type="InterPro" id="IPR000477">
    <property type="entry name" value="RT_dom"/>
</dbReference>
<evidence type="ECO:0000313" key="3">
    <source>
        <dbReference type="EMBL" id="CAF4281704.1"/>
    </source>
</evidence>
<dbReference type="Pfam" id="PF00078">
    <property type="entry name" value="RVT_1"/>
    <property type="match status" value="1"/>
</dbReference>
<dbReference type="CDD" id="cd01650">
    <property type="entry name" value="RT_nLTR_like"/>
    <property type="match status" value="1"/>
</dbReference>
<dbReference type="Proteomes" id="UP000663829">
    <property type="component" value="Unassembled WGS sequence"/>
</dbReference>
<keyword evidence="4" id="KW-1185">Reference proteome</keyword>
<dbReference type="OrthoDB" id="10050074at2759"/>
<dbReference type="Proteomes" id="UP000681722">
    <property type="component" value="Unassembled WGS sequence"/>
</dbReference>
<evidence type="ECO:0000259" key="1">
    <source>
        <dbReference type="PROSITE" id="PS50878"/>
    </source>
</evidence>
<protein>
    <recommendedName>
        <fullName evidence="1">Reverse transcriptase domain-containing protein</fullName>
    </recommendedName>
</protein>
<dbReference type="SUPFAM" id="SSF56672">
    <property type="entry name" value="DNA/RNA polymerases"/>
    <property type="match status" value="1"/>
</dbReference>
<sequence length="611" mass="70688">MEKKRENYYSRRSFFSLSLCSIVEPLTKLIFESFESSIFPAHWKNGIVNPLHKSGDKLDPSNYRPITLLQAFSKIPEHLVHRQLYSYLVKNKLLSVFQSGFIAKDSTTNLLLEVVYKINSGLKENKFVRAALLDFQKAFDNVNHEYLLFKLYQKGIRGKALKWIKDYLSNRSIQTVLDGHNSNKRYVTKGVPQGSVIGPLLFLVYIDDLPIGIDSSIKLFANDVILFNHHSNSVICSNNLNKDLVTIQDWSEKWFISLNPKKCESITFSTRYHRKTALTLPPLLLYGLPIQERDEVKYLGLILSYDLSWNSHVTRIVSKASSIVGLMKFHQRLLVRNTFDIIFKSCVLSVLNNAAIIYSLTTDANLNKLESMQYDASRVALGAMRGSSKEKCFELLGWIPLRSHFKILRLLFFAKIIKDFSPIYIIEHLNYRPFNSNCSLRRNSRTTVESTNPMIKDFFSKVAYDWHALVLDQPNFPTLKVGKMREVLKKEILVRPMFPKYLVFLSRSAEIYYMRIKAGFPPLNYYLYKHKCVDSPDCTCSQGVQNIEHYLLKCRLYRSERTDLLTNLNFLTNISVDVLLLNAGTFDDSAQQILNEVSIYIEKAQRFIQSK</sequence>
<dbReference type="PROSITE" id="PS50878">
    <property type="entry name" value="RT_POL"/>
    <property type="match status" value="1"/>
</dbReference>
<dbReference type="InterPro" id="IPR043502">
    <property type="entry name" value="DNA/RNA_pol_sf"/>
</dbReference>
<name>A0A815K9H9_9BILA</name>
<feature type="domain" description="Reverse transcriptase" evidence="1">
    <location>
        <begin position="32"/>
        <end position="303"/>
    </location>
</feature>
<reference evidence="2" key="1">
    <citation type="submission" date="2021-02" db="EMBL/GenBank/DDBJ databases">
        <authorList>
            <person name="Nowell W R."/>
        </authorList>
    </citation>
    <scope>NUCLEOTIDE SEQUENCE</scope>
</reference>
<organism evidence="2 4">
    <name type="scientific">Didymodactylos carnosus</name>
    <dbReference type="NCBI Taxonomy" id="1234261"/>
    <lineage>
        <taxon>Eukaryota</taxon>
        <taxon>Metazoa</taxon>
        <taxon>Spiralia</taxon>
        <taxon>Gnathifera</taxon>
        <taxon>Rotifera</taxon>
        <taxon>Eurotatoria</taxon>
        <taxon>Bdelloidea</taxon>
        <taxon>Philodinida</taxon>
        <taxon>Philodinidae</taxon>
        <taxon>Didymodactylos</taxon>
    </lineage>
</organism>
<proteinExistence type="predicted"/>
<dbReference type="PANTHER" id="PTHR33332">
    <property type="entry name" value="REVERSE TRANSCRIPTASE DOMAIN-CONTAINING PROTEIN"/>
    <property type="match status" value="1"/>
</dbReference>
<evidence type="ECO:0000313" key="4">
    <source>
        <dbReference type="Proteomes" id="UP000663829"/>
    </source>
</evidence>
<evidence type="ECO:0000313" key="2">
    <source>
        <dbReference type="EMBL" id="CAF1386888.1"/>
    </source>
</evidence>
<dbReference type="EMBL" id="CAJOBC010082150">
    <property type="protein sequence ID" value="CAF4281704.1"/>
    <property type="molecule type" value="Genomic_DNA"/>
</dbReference>
<gene>
    <name evidence="2" type="ORF">GPM918_LOCUS32599</name>
    <name evidence="3" type="ORF">SRO942_LOCUS33268</name>
</gene>
<comment type="caution">
    <text evidence="2">The sequence shown here is derived from an EMBL/GenBank/DDBJ whole genome shotgun (WGS) entry which is preliminary data.</text>
</comment>
<dbReference type="EMBL" id="CAJNOQ010016749">
    <property type="protein sequence ID" value="CAF1386888.1"/>
    <property type="molecule type" value="Genomic_DNA"/>
</dbReference>